<evidence type="ECO:0000256" key="7">
    <source>
        <dbReference type="ARBA" id="ARBA00047989"/>
    </source>
</evidence>
<evidence type="ECO:0000313" key="12">
    <source>
        <dbReference type="EMBL" id="RPE96492.1"/>
    </source>
</evidence>
<keyword evidence="4" id="KW-0479">Metal-binding</keyword>
<sequence>MKIIQPNWAVPRHIHAFTSTRAGGVSQVPFDSLNLGDHVGDNLGDVVANRKILAETYRLPQQPVYLTQTHSTKVLRLPLENGTDLNADAVYTNQPNEVCLVMTADCLPAIFCSRDGKEIAAAHAGWRGLCDGVLEATVAEFACNPSEIQVWLGPAIGPTAFQVGEEVIEQFTAIDPQAREAFVADPITSGKFFGNLYQIARQRLNKLGITKISGGDYCTYCDAENFFSYRRDKQTGRMATLIWRSA</sequence>
<evidence type="ECO:0000313" key="14">
    <source>
        <dbReference type="Proteomes" id="UP000502287"/>
    </source>
</evidence>
<comment type="catalytic activity">
    <reaction evidence="8">
        <text>adenosine + phosphate = alpha-D-ribose 1-phosphate + adenine</text>
        <dbReference type="Rhea" id="RHEA:27642"/>
        <dbReference type="ChEBI" id="CHEBI:16335"/>
        <dbReference type="ChEBI" id="CHEBI:16708"/>
        <dbReference type="ChEBI" id="CHEBI:43474"/>
        <dbReference type="ChEBI" id="CHEBI:57720"/>
        <dbReference type="EC" id="2.4.2.1"/>
    </reaction>
    <physiologicalReaction direction="left-to-right" evidence="8">
        <dbReference type="Rhea" id="RHEA:27643"/>
    </physiologicalReaction>
</comment>
<evidence type="ECO:0000256" key="8">
    <source>
        <dbReference type="ARBA" id="ARBA00048968"/>
    </source>
</evidence>
<dbReference type="PANTHER" id="PTHR30616">
    <property type="entry name" value="UNCHARACTERIZED PROTEIN YFIH"/>
    <property type="match status" value="1"/>
</dbReference>
<reference evidence="11 14" key="1">
    <citation type="submission" date="2016-03" db="EMBL/GenBank/DDBJ databases">
        <authorList>
            <person name="Hansen M.J."/>
            <person name="Bojesen A.M."/>
            <person name="Planet P."/>
        </authorList>
    </citation>
    <scope>NUCLEOTIDE SEQUENCE [LARGE SCALE GENOMIC DNA]</scope>
    <source>
        <strain evidence="11 14">HPA 21</strain>
    </source>
</reference>
<comment type="catalytic activity">
    <reaction evidence="1">
        <text>inosine + phosphate = alpha-D-ribose 1-phosphate + hypoxanthine</text>
        <dbReference type="Rhea" id="RHEA:27646"/>
        <dbReference type="ChEBI" id="CHEBI:17368"/>
        <dbReference type="ChEBI" id="CHEBI:17596"/>
        <dbReference type="ChEBI" id="CHEBI:43474"/>
        <dbReference type="ChEBI" id="CHEBI:57720"/>
        <dbReference type="EC" id="2.4.2.1"/>
    </reaction>
    <physiologicalReaction direction="left-to-right" evidence="1">
        <dbReference type="Rhea" id="RHEA:27647"/>
    </physiologicalReaction>
</comment>
<keyword evidence="6" id="KW-0862">Zinc</keyword>
<keyword evidence="13" id="KW-1185">Reference proteome</keyword>
<dbReference type="InterPro" id="IPR038371">
    <property type="entry name" value="Cu_polyphenol_OxRdtase_sf"/>
</dbReference>
<dbReference type="GO" id="GO:0005507">
    <property type="term" value="F:copper ion binding"/>
    <property type="evidence" value="ECO:0007669"/>
    <property type="project" value="TreeGrafter"/>
</dbReference>
<evidence type="ECO:0000256" key="9">
    <source>
        <dbReference type="ARBA" id="ARBA00049893"/>
    </source>
</evidence>
<dbReference type="GO" id="GO:0017061">
    <property type="term" value="F:S-methyl-5-thioadenosine phosphorylase activity"/>
    <property type="evidence" value="ECO:0007669"/>
    <property type="project" value="UniProtKB-EC"/>
</dbReference>
<comment type="similarity">
    <text evidence="2 10">Belongs to the purine nucleoside phosphorylase YfiH/LACC1 family.</text>
</comment>
<dbReference type="Proteomes" id="UP000276901">
    <property type="component" value="Unassembled WGS sequence"/>
</dbReference>
<accession>A0AAE6X6F7</accession>
<gene>
    <name evidence="11" type="ORF">A4G17_06400</name>
    <name evidence="12" type="ORF">EDC49_0886</name>
</gene>
<dbReference type="Proteomes" id="UP000502287">
    <property type="component" value="Chromosome"/>
</dbReference>
<comment type="catalytic activity">
    <reaction evidence="9">
        <text>S-methyl-5'-thioadenosine + phosphate = 5-(methylsulfanyl)-alpha-D-ribose 1-phosphate + adenine</text>
        <dbReference type="Rhea" id="RHEA:11852"/>
        <dbReference type="ChEBI" id="CHEBI:16708"/>
        <dbReference type="ChEBI" id="CHEBI:17509"/>
        <dbReference type="ChEBI" id="CHEBI:43474"/>
        <dbReference type="ChEBI" id="CHEBI:58533"/>
        <dbReference type="EC" id="2.4.2.28"/>
    </reaction>
    <physiologicalReaction direction="left-to-right" evidence="9">
        <dbReference type="Rhea" id="RHEA:11853"/>
    </physiologicalReaction>
</comment>
<keyword evidence="5" id="KW-0378">Hydrolase</keyword>
<evidence type="ECO:0000256" key="3">
    <source>
        <dbReference type="ARBA" id="ARBA00022679"/>
    </source>
</evidence>
<dbReference type="InterPro" id="IPR011324">
    <property type="entry name" value="Cytotoxic_necrot_fac-like_cat"/>
</dbReference>
<evidence type="ECO:0000256" key="5">
    <source>
        <dbReference type="ARBA" id="ARBA00022801"/>
    </source>
</evidence>
<dbReference type="InterPro" id="IPR003730">
    <property type="entry name" value="Cu_polyphenol_OxRdtase"/>
</dbReference>
<proteinExistence type="inferred from homology"/>
<keyword evidence="3" id="KW-0808">Transferase</keyword>
<name>A0AAE6X6F7_9PAST</name>
<dbReference type="PANTHER" id="PTHR30616:SF2">
    <property type="entry name" value="PURINE NUCLEOSIDE PHOSPHORYLASE LACC1"/>
    <property type="match status" value="1"/>
</dbReference>
<dbReference type="Pfam" id="PF02578">
    <property type="entry name" value="Cu-oxidase_4"/>
    <property type="match status" value="1"/>
</dbReference>
<reference evidence="12 13" key="2">
    <citation type="submission" date="2018-11" db="EMBL/GenBank/DDBJ databases">
        <title>Genomic Encyclopedia of Type Strains, Phase IV (KMG-IV): sequencing the most valuable type-strain genomes for metagenomic binning, comparative biology and taxonomic classification.</title>
        <authorList>
            <person name="Goeker M."/>
        </authorList>
    </citation>
    <scope>NUCLEOTIDE SEQUENCE [LARGE SCALE GENOMIC DNA]</scope>
    <source>
        <strain evidence="12 13">DSM 25797</strain>
    </source>
</reference>
<dbReference type="AlphaFoldDB" id="A0AAE6X6F7"/>
<dbReference type="RefSeq" id="WP_123956384.1">
    <property type="nucleotide sequence ID" value="NZ_CP015029.1"/>
</dbReference>
<dbReference type="GO" id="GO:0016787">
    <property type="term" value="F:hydrolase activity"/>
    <property type="evidence" value="ECO:0007669"/>
    <property type="project" value="UniProtKB-KW"/>
</dbReference>
<dbReference type="NCBIfam" id="TIGR00726">
    <property type="entry name" value="peptidoglycan editing factor PgeF"/>
    <property type="match status" value="1"/>
</dbReference>
<dbReference type="Gene3D" id="3.60.140.10">
    <property type="entry name" value="CNF1/YfiH-like putative cysteine hydrolases"/>
    <property type="match status" value="1"/>
</dbReference>
<evidence type="ECO:0000256" key="1">
    <source>
        <dbReference type="ARBA" id="ARBA00000553"/>
    </source>
</evidence>
<evidence type="ECO:0000256" key="2">
    <source>
        <dbReference type="ARBA" id="ARBA00007353"/>
    </source>
</evidence>
<evidence type="ECO:0000313" key="11">
    <source>
        <dbReference type="EMBL" id="QIM65091.1"/>
    </source>
</evidence>
<dbReference type="CDD" id="cd16833">
    <property type="entry name" value="YfiH"/>
    <property type="match status" value="1"/>
</dbReference>
<dbReference type="EMBL" id="RKQT01000001">
    <property type="protein sequence ID" value="RPE96492.1"/>
    <property type="molecule type" value="Genomic_DNA"/>
</dbReference>
<evidence type="ECO:0000256" key="4">
    <source>
        <dbReference type="ARBA" id="ARBA00022723"/>
    </source>
</evidence>
<dbReference type="KEGG" id="fcl:A4G17_06400"/>
<dbReference type="SUPFAM" id="SSF64438">
    <property type="entry name" value="CNF1/YfiH-like putative cysteine hydrolases"/>
    <property type="match status" value="1"/>
</dbReference>
<dbReference type="EMBL" id="CP015029">
    <property type="protein sequence ID" value="QIM65091.1"/>
    <property type="molecule type" value="Genomic_DNA"/>
</dbReference>
<comment type="catalytic activity">
    <reaction evidence="7">
        <text>adenosine + H2O + H(+) = inosine + NH4(+)</text>
        <dbReference type="Rhea" id="RHEA:24408"/>
        <dbReference type="ChEBI" id="CHEBI:15377"/>
        <dbReference type="ChEBI" id="CHEBI:15378"/>
        <dbReference type="ChEBI" id="CHEBI:16335"/>
        <dbReference type="ChEBI" id="CHEBI:17596"/>
        <dbReference type="ChEBI" id="CHEBI:28938"/>
        <dbReference type="EC" id="3.5.4.4"/>
    </reaction>
    <physiologicalReaction direction="left-to-right" evidence="7">
        <dbReference type="Rhea" id="RHEA:24409"/>
    </physiologicalReaction>
</comment>
<organism evidence="11 14">
    <name type="scientific">Frederiksenia canicola</name>
    <dbReference type="NCBI Taxonomy" id="123824"/>
    <lineage>
        <taxon>Bacteria</taxon>
        <taxon>Pseudomonadati</taxon>
        <taxon>Pseudomonadota</taxon>
        <taxon>Gammaproteobacteria</taxon>
        <taxon>Pasteurellales</taxon>
        <taxon>Pasteurellaceae</taxon>
        <taxon>Frederiksenia</taxon>
    </lineage>
</organism>
<evidence type="ECO:0000256" key="6">
    <source>
        <dbReference type="ARBA" id="ARBA00022833"/>
    </source>
</evidence>
<protein>
    <recommendedName>
        <fullName evidence="10">Purine nucleoside phosphorylase</fullName>
    </recommendedName>
</protein>
<evidence type="ECO:0000256" key="10">
    <source>
        <dbReference type="RuleBase" id="RU361274"/>
    </source>
</evidence>
<evidence type="ECO:0000313" key="13">
    <source>
        <dbReference type="Proteomes" id="UP000276901"/>
    </source>
</evidence>